<dbReference type="GO" id="GO:0005509">
    <property type="term" value="F:calcium ion binding"/>
    <property type="evidence" value="ECO:0007669"/>
    <property type="project" value="InterPro"/>
</dbReference>
<dbReference type="InterPro" id="IPR053180">
    <property type="entry name" value="Ca-binding_acidic-repeat"/>
</dbReference>
<dbReference type="EMBL" id="UOFG01000008">
    <property type="protein sequence ID" value="VAW57976.1"/>
    <property type="molecule type" value="Genomic_DNA"/>
</dbReference>
<accession>A0A3B0XNR2</accession>
<feature type="compositionally biased region" description="Polar residues" evidence="5">
    <location>
        <begin position="655"/>
        <end position="667"/>
    </location>
</feature>
<evidence type="ECO:0000256" key="3">
    <source>
        <dbReference type="ARBA" id="ARBA00022729"/>
    </source>
</evidence>
<feature type="region of interest" description="Disordered" evidence="5">
    <location>
        <begin position="591"/>
        <end position="621"/>
    </location>
</feature>
<sequence length="1435" mass="154079">MWIKKIKRLTAIATVTLFSGLFFNPPAMAQTDSVINSSWIDPTRIMVIYNTTRMDSVDPAELDTFSRDMGEWYMTRYGMPTTHLFGYDMGTKVRWNNPGAFDFLQAVADYIELNNIQIVLMAPGTPLIIRDTNNLHNLALDSLAGHALWFAKVRGEAPTCTVGNSVSPTDSNLYFPYEDMGDGASPFVVRTNDATRWCPFGGAIEPGGFNFITGTIGEQWYDTLSMDMQNHPSVRPYGRIGLPYYLEAYADADLVTSPELAIPLENSQFVKDLVNGGIAAMTSISEFNAQTDRSLLFFGREGNTRSFIDVESSMSEAMAQDALKQGVSESNIIRVQSSAGWNANSCLQEPVWDFTSSQFMNGLITNKPNPLIFAGGGVNNTKENVRPWPDSLNVQPGLLAEVSVSNGKAFAGSLLRRGATTIIVNIQHPQNSRLHAWFSVSRQIIAGSTVAEAMITSGGSERGGYITGSIWGDPLYAPFGNNALPFDQDADKDGLYLASETEFGTDPAQADTDADGLTDFQEVCYDTDCNNYSPFPAGGDLNPLISDTEGDGLPDGWEIDNKTDPLVDDSALDLDLDNLTNIEEFNAGTDANLADTDKDGLSDGDEVKIYGSDPTNVDTDGDGIQDDWEVENGLDLLDATDATGDIDNDGLDNLTEFQLGTDPNNTDSDNDGLTDGDEVNTYLTDPLKPDTDFDGLSDGEEIASATDPLSNLDRDRDGMSDDWESVRGTRVGRDDARVDADKDGVDNIIEFARGTLPLDASSVPVITTLFIDAATGDDIAGDGSAAAPYATLNIAMRNAKAGDTLRLSSGIHGIGGFFFFSKMVSIQGPADRSATLNISSLFISGVGWGGFSQMKLNAGAFFNFSSGRNLIFRNIEIRMAAAMAMGRNTKLTLDHALLTSTDATVAAAIVATQAGPNGTSQTNLVVRNSTITGFALGINWNQSQFLRIRNSILANTIDLQGVQPYQLGNSLTSDALFTNFGGNLGGDPLFVDAANGDYHLQPASPAVDTGAPFASAQRELNSVRLNMGFYGGTAEATQAQDTDGDGLPDGWEVAVGLNPADPLDRIADNDADGVNNTLEYRTGTSPVLSNSRRGVGYWLLNPNQLKSNIEAMSLVDASYIFTPSFIRLDQFQTATIDTVSLGTGRRINSNQAMSLANAANGTDMPVPDWFIGHSFVLPHARNSHRYYLLSPYGNAQVRINTDGTEQSVSVPRNKVIVFEAGSDNTRSGTVRSNLPLLITHTAYINTQTRDVYAVPPASKQLSGVYSRRAYIGALEDNTQITVLDSAGVSTPFVLNAGERRVFTGGSANGEGVAMRITANKPISAIQVADRDGIEATAFWDPVYSGRRYGLPIDTQYAAVVCDQASSISLYDTGGVVLDTQNCTPGAAGEPGKAYFGLATNGVNIPAGSYLTGSEPFYMIFEASATNDEKNILGHL</sequence>
<keyword evidence="3" id="KW-0732">Signal</keyword>
<evidence type="ECO:0000256" key="4">
    <source>
        <dbReference type="ARBA" id="ARBA00022837"/>
    </source>
</evidence>
<reference evidence="6" key="1">
    <citation type="submission" date="2018-06" db="EMBL/GenBank/DDBJ databases">
        <authorList>
            <person name="Zhirakovskaya E."/>
        </authorList>
    </citation>
    <scope>NUCLEOTIDE SEQUENCE</scope>
</reference>
<dbReference type="InterPro" id="IPR011050">
    <property type="entry name" value="Pectin_lyase_fold/virulence"/>
</dbReference>
<feature type="compositionally biased region" description="Acidic residues" evidence="5">
    <location>
        <begin position="692"/>
        <end position="701"/>
    </location>
</feature>
<feature type="region of interest" description="Disordered" evidence="5">
    <location>
        <begin position="647"/>
        <end position="703"/>
    </location>
</feature>
<evidence type="ECO:0000256" key="1">
    <source>
        <dbReference type="ARBA" id="ARBA00004613"/>
    </source>
</evidence>
<dbReference type="InterPro" id="IPR028974">
    <property type="entry name" value="TSP_type-3_rpt"/>
</dbReference>
<evidence type="ECO:0000256" key="5">
    <source>
        <dbReference type="SAM" id="MobiDB-lite"/>
    </source>
</evidence>
<evidence type="ECO:0000313" key="6">
    <source>
        <dbReference type="EMBL" id="VAW57976.1"/>
    </source>
</evidence>
<evidence type="ECO:0000256" key="2">
    <source>
        <dbReference type="ARBA" id="ARBA00022525"/>
    </source>
</evidence>
<comment type="subcellular location">
    <subcellularLocation>
        <location evidence="1">Secreted</location>
    </subcellularLocation>
</comment>
<protein>
    <submittedName>
        <fullName evidence="6">Calcium-binding acidic-repeat protein (ARP)</fullName>
    </submittedName>
</protein>
<dbReference type="SUPFAM" id="SSF103647">
    <property type="entry name" value="TSP type-3 repeat"/>
    <property type="match status" value="1"/>
</dbReference>
<gene>
    <name evidence="6" type="ORF">MNBD_GAMMA11-2883</name>
</gene>
<dbReference type="InterPro" id="IPR059100">
    <property type="entry name" value="TSP3_bac"/>
</dbReference>
<name>A0A3B0XNR2_9ZZZZ</name>
<feature type="compositionally biased region" description="Basic and acidic residues" evidence="5">
    <location>
        <begin position="595"/>
        <end position="608"/>
    </location>
</feature>
<dbReference type="Gene3D" id="2.160.20.10">
    <property type="entry name" value="Single-stranded right-handed beta-helix, Pectin lyase-like"/>
    <property type="match status" value="1"/>
</dbReference>
<dbReference type="InterPro" id="IPR012334">
    <property type="entry name" value="Pectin_lyas_fold"/>
</dbReference>
<dbReference type="PANTHER" id="PTHR37467">
    <property type="entry name" value="EXPORTED CALCIUM-BINDING GLYCOPROTEIN-RELATED"/>
    <property type="match status" value="1"/>
</dbReference>
<keyword evidence="4" id="KW-0106">Calcium</keyword>
<dbReference type="SUPFAM" id="SSF51126">
    <property type="entry name" value="Pectin lyase-like"/>
    <property type="match status" value="1"/>
</dbReference>
<dbReference type="PANTHER" id="PTHR37467:SF1">
    <property type="entry name" value="EXPORTED CALCIUM-BINDING GLYCOPROTEIN"/>
    <property type="match status" value="1"/>
</dbReference>
<feature type="compositionally biased region" description="Acidic residues" evidence="5">
    <location>
        <begin position="668"/>
        <end position="678"/>
    </location>
</feature>
<keyword evidence="2" id="KW-0964">Secreted</keyword>
<organism evidence="6">
    <name type="scientific">hydrothermal vent metagenome</name>
    <dbReference type="NCBI Taxonomy" id="652676"/>
    <lineage>
        <taxon>unclassified sequences</taxon>
        <taxon>metagenomes</taxon>
        <taxon>ecological metagenomes</taxon>
    </lineage>
</organism>
<dbReference type="Pfam" id="PF18884">
    <property type="entry name" value="TSP3_bac"/>
    <property type="match status" value="7"/>
</dbReference>
<proteinExistence type="predicted"/>